<dbReference type="Gene3D" id="3.30.450.20">
    <property type="entry name" value="PAS domain"/>
    <property type="match status" value="4"/>
</dbReference>
<dbReference type="SUPFAM" id="SSF55874">
    <property type="entry name" value="ATPase domain of HSP90 chaperone/DNA topoisomerase II/histidine kinase"/>
    <property type="match status" value="1"/>
</dbReference>
<dbReference type="Pfam" id="PF02518">
    <property type="entry name" value="HATPase_c"/>
    <property type="match status" value="1"/>
</dbReference>
<feature type="domain" description="PAS" evidence="2">
    <location>
        <begin position="373"/>
        <end position="420"/>
    </location>
</feature>
<dbReference type="SMART" id="SM00091">
    <property type="entry name" value="PAS"/>
    <property type="match status" value="4"/>
</dbReference>
<dbReference type="RefSeq" id="WP_265789010.1">
    <property type="nucleotide sequence ID" value="NZ_BAABRS010000001.1"/>
</dbReference>
<dbReference type="Pfam" id="PF07568">
    <property type="entry name" value="HisKA_2"/>
    <property type="match status" value="1"/>
</dbReference>
<dbReference type="SMART" id="SM00387">
    <property type="entry name" value="HATPase_c"/>
    <property type="match status" value="1"/>
</dbReference>
<dbReference type="NCBIfam" id="TIGR00229">
    <property type="entry name" value="sensory_box"/>
    <property type="match status" value="4"/>
</dbReference>
<dbReference type="Pfam" id="PF13426">
    <property type="entry name" value="PAS_9"/>
    <property type="match status" value="4"/>
</dbReference>
<dbReference type="InterPro" id="IPR003594">
    <property type="entry name" value="HATPase_dom"/>
</dbReference>
<dbReference type="PANTHER" id="PTHR43065:SF23">
    <property type="entry name" value="SENSOR HISTIDINE KINASE PDTAS"/>
    <property type="match status" value="1"/>
</dbReference>
<keyword evidence="5" id="KW-1185">Reference proteome</keyword>
<dbReference type="InterPro" id="IPR035965">
    <property type="entry name" value="PAS-like_dom_sf"/>
</dbReference>
<evidence type="ECO:0000259" key="1">
    <source>
        <dbReference type="PROSITE" id="PS50109"/>
    </source>
</evidence>
<feature type="domain" description="PAS" evidence="2">
    <location>
        <begin position="123"/>
        <end position="195"/>
    </location>
</feature>
<name>A0ABT3PYE5_9BACT</name>
<feature type="domain" description="PAC" evidence="3">
    <location>
        <begin position="72"/>
        <end position="122"/>
    </location>
</feature>
<dbReference type="SUPFAM" id="SSF55785">
    <property type="entry name" value="PYP-like sensor domain (PAS domain)"/>
    <property type="match status" value="4"/>
</dbReference>
<dbReference type="InterPro" id="IPR011495">
    <property type="entry name" value="Sig_transdc_His_kin_sub2_dim/P"/>
</dbReference>
<evidence type="ECO:0000313" key="4">
    <source>
        <dbReference type="EMBL" id="MCW9712801.1"/>
    </source>
</evidence>
<dbReference type="PROSITE" id="PS50113">
    <property type="entry name" value="PAC"/>
    <property type="match status" value="3"/>
</dbReference>
<gene>
    <name evidence="4" type="ORF">LQ318_07780</name>
</gene>
<feature type="domain" description="PAS" evidence="2">
    <location>
        <begin position="245"/>
        <end position="320"/>
    </location>
</feature>
<evidence type="ECO:0000313" key="5">
    <source>
        <dbReference type="Proteomes" id="UP001207337"/>
    </source>
</evidence>
<dbReference type="InterPro" id="IPR001610">
    <property type="entry name" value="PAC"/>
</dbReference>
<dbReference type="InterPro" id="IPR000014">
    <property type="entry name" value="PAS"/>
</dbReference>
<dbReference type="Proteomes" id="UP001207337">
    <property type="component" value="Unassembled WGS sequence"/>
</dbReference>
<evidence type="ECO:0000259" key="2">
    <source>
        <dbReference type="PROSITE" id="PS50112"/>
    </source>
</evidence>
<accession>A0ABT3PYE5</accession>
<dbReference type="PROSITE" id="PS50109">
    <property type="entry name" value="HIS_KIN"/>
    <property type="match status" value="1"/>
</dbReference>
<dbReference type="InterPro" id="IPR005467">
    <property type="entry name" value="His_kinase_dom"/>
</dbReference>
<feature type="domain" description="PAC" evidence="3">
    <location>
        <begin position="199"/>
        <end position="251"/>
    </location>
</feature>
<feature type="domain" description="PAC" evidence="3">
    <location>
        <begin position="443"/>
        <end position="494"/>
    </location>
</feature>
<dbReference type="Gene3D" id="3.30.565.10">
    <property type="entry name" value="Histidine kinase-like ATPase, C-terminal domain"/>
    <property type="match status" value="1"/>
</dbReference>
<protein>
    <submittedName>
        <fullName evidence="4">PAS domain S-box protein</fullName>
    </submittedName>
</protein>
<dbReference type="PROSITE" id="PS50112">
    <property type="entry name" value="PAS"/>
    <property type="match status" value="3"/>
</dbReference>
<organism evidence="4 5">
    <name type="scientific">Fodinibius salicampi</name>
    <dbReference type="NCBI Taxonomy" id="1920655"/>
    <lineage>
        <taxon>Bacteria</taxon>
        <taxon>Pseudomonadati</taxon>
        <taxon>Balneolota</taxon>
        <taxon>Balneolia</taxon>
        <taxon>Balneolales</taxon>
        <taxon>Balneolaceae</taxon>
        <taxon>Fodinibius</taxon>
    </lineage>
</organism>
<dbReference type="InterPro" id="IPR036890">
    <property type="entry name" value="HATPase_C_sf"/>
</dbReference>
<dbReference type="InterPro" id="IPR000700">
    <property type="entry name" value="PAS-assoc_C"/>
</dbReference>
<evidence type="ECO:0000259" key="3">
    <source>
        <dbReference type="PROSITE" id="PS50113"/>
    </source>
</evidence>
<dbReference type="CDD" id="cd00130">
    <property type="entry name" value="PAS"/>
    <property type="match status" value="4"/>
</dbReference>
<dbReference type="PANTHER" id="PTHR43065">
    <property type="entry name" value="SENSOR HISTIDINE KINASE"/>
    <property type="match status" value="1"/>
</dbReference>
<proteinExistence type="predicted"/>
<sequence length="709" mass="81585">MDWKLFELNPKPVLVYGVNSQRVLKVNQAFCKKYGYSESEASSLTIPQLHPEEQRKWAKKALEDIQEDSSSRNHLWRHISKDGEQFFVEISSHSYSYEEVNARMVFIHDVTERIEAERKAQKAFDELNHHVNNSPLGMVKWNADFEIIEWNDRAAEKMGYSSEEVMGKTPYDFNYHSADELETVEQEMDYLISGKKEKSRYDVKLYDKNSELIDLRVHASARRNDDGALISVITFLEEVTEQKKIQLRYQRLFENANDGIFLMEKDRFIECNEQVCTIFGCSKNEILGNTPADFSPEYQPDGEPSLQKARKVINKSLTEGPQVFYWQHQRKDGSLIDTEVSLNSVSLGENIYIQAVVRDVTKQKENERKLRRSEELFRNLFLQAPSAMVMVDTENNVSKINKSFEDLFGYTEEEVLGQNLDEVLSSGDGAPKMSNDGLHGNRLYTDIKRYTKDGEELDLLLSIIPVHLDGEPIAGFGIYMDISEQKEYERKLKQSVHDKKILLEEIHHRVKNNLAIVSGLLQMQVMSVDDERLASYLQNSQLRIQSMSIVHEMLYQSKTLSEIEMDSYIEKLVRVITNTLQPEDKDIDVNVSSEDFWLNINQAIPCALIVNELVTNSFEYAFEGRDSGQLDVAISKKEDMVRVQVQDDGIGLPENFEEMRKTSLGMSLIENLTKQLETEIEIESGDWGSEFEFTFIKADKPGSSSSGKI</sequence>
<dbReference type="EMBL" id="JAJNDC010000001">
    <property type="protein sequence ID" value="MCW9712801.1"/>
    <property type="molecule type" value="Genomic_DNA"/>
</dbReference>
<reference evidence="4 5" key="1">
    <citation type="submission" date="2021-11" db="EMBL/GenBank/DDBJ databases">
        <title>Aliifidinibius sp. nov., a new bacterium isolated from saline soil.</title>
        <authorList>
            <person name="Galisteo C."/>
            <person name="De La Haba R."/>
            <person name="Sanchez-Porro C."/>
            <person name="Ventosa A."/>
        </authorList>
    </citation>
    <scope>NUCLEOTIDE SEQUENCE [LARGE SCALE GENOMIC DNA]</scope>
    <source>
        <strain evidence="4 5">KACC 190600</strain>
    </source>
</reference>
<feature type="domain" description="Histidine kinase" evidence="1">
    <location>
        <begin position="505"/>
        <end position="699"/>
    </location>
</feature>
<comment type="caution">
    <text evidence="4">The sequence shown here is derived from an EMBL/GenBank/DDBJ whole genome shotgun (WGS) entry which is preliminary data.</text>
</comment>
<dbReference type="SMART" id="SM00086">
    <property type="entry name" value="PAC"/>
    <property type="match status" value="4"/>
</dbReference>